<dbReference type="OrthoDB" id="9812295at2"/>
<dbReference type="PANTHER" id="PTHR30543:SF21">
    <property type="entry name" value="NAD(P)H-DEPENDENT FMN REDUCTASE LOT6"/>
    <property type="match status" value="1"/>
</dbReference>
<gene>
    <name evidence="2" type="ORF">SaccyDRAFT_4941</name>
</gene>
<dbReference type="GO" id="GO:0016491">
    <property type="term" value="F:oxidoreductase activity"/>
    <property type="evidence" value="ECO:0007669"/>
    <property type="project" value="InterPro"/>
</dbReference>
<dbReference type="Pfam" id="PF03358">
    <property type="entry name" value="FMN_red"/>
    <property type="match status" value="1"/>
</dbReference>
<dbReference type="STRING" id="882082.SaccyDRAFT_4941"/>
<dbReference type="Gene3D" id="3.40.50.360">
    <property type="match status" value="1"/>
</dbReference>
<evidence type="ECO:0000313" key="2">
    <source>
        <dbReference type="EMBL" id="EHR63736.1"/>
    </source>
</evidence>
<evidence type="ECO:0000313" key="3">
    <source>
        <dbReference type="Proteomes" id="UP000002791"/>
    </source>
</evidence>
<sequence length="194" mass="21537">MTTTHTNTVTRPRLAVIVGSVRTDRFGPVPAAWFAEQAREHAAMDVELVDLADYDLPTSLDENDDVTALGARLAEADAFVVVTPEYNHSFPAGLKTAIDHYRREWQAKPVAFVSYGGMAGGLRAVEQLRQVFAELHSVTVRNTISFHNFWDHFGDDGRPRDGAAAATAAKQMLDQLTWWAVTLKEGRDKHPYEA</sequence>
<protein>
    <submittedName>
        <fullName evidence="2">Putative flavoprotein</fullName>
    </submittedName>
</protein>
<dbReference type="InterPro" id="IPR029039">
    <property type="entry name" value="Flavoprotein-like_sf"/>
</dbReference>
<reference evidence="2 3" key="1">
    <citation type="submission" date="2011-11" db="EMBL/GenBank/DDBJ databases">
        <title>The Noncontiguous Finished sequence of Saccharomonospora cyanea NA-134.</title>
        <authorList>
            <consortium name="US DOE Joint Genome Institute"/>
            <person name="Lucas S."/>
            <person name="Han J."/>
            <person name="Lapidus A."/>
            <person name="Cheng J.-F."/>
            <person name="Goodwin L."/>
            <person name="Pitluck S."/>
            <person name="Peters L."/>
            <person name="Ovchinnikova G."/>
            <person name="Lu M."/>
            <person name="Detter J.C."/>
            <person name="Han C."/>
            <person name="Tapia R."/>
            <person name="Land M."/>
            <person name="Hauser L."/>
            <person name="Kyrpides N."/>
            <person name="Ivanova N."/>
            <person name="Pagani I."/>
            <person name="Brambilla E.-M."/>
            <person name="Klenk H.-P."/>
            <person name="Woyke T."/>
        </authorList>
    </citation>
    <scope>NUCLEOTIDE SEQUENCE [LARGE SCALE GENOMIC DNA]</scope>
    <source>
        <strain evidence="2 3">NA-134</strain>
    </source>
</reference>
<dbReference type="GO" id="GO:0010181">
    <property type="term" value="F:FMN binding"/>
    <property type="evidence" value="ECO:0007669"/>
    <property type="project" value="TreeGrafter"/>
</dbReference>
<dbReference type="GO" id="GO:0005829">
    <property type="term" value="C:cytosol"/>
    <property type="evidence" value="ECO:0007669"/>
    <property type="project" value="TreeGrafter"/>
</dbReference>
<name>H5XNA3_9PSEU</name>
<organism evidence="2 3">
    <name type="scientific">Saccharomonospora cyanea NA-134</name>
    <dbReference type="NCBI Taxonomy" id="882082"/>
    <lineage>
        <taxon>Bacteria</taxon>
        <taxon>Bacillati</taxon>
        <taxon>Actinomycetota</taxon>
        <taxon>Actinomycetes</taxon>
        <taxon>Pseudonocardiales</taxon>
        <taxon>Pseudonocardiaceae</taxon>
        <taxon>Saccharomonospora</taxon>
    </lineage>
</organism>
<feature type="domain" description="NADPH-dependent FMN reductase-like" evidence="1">
    <location>
        <begin position="13"/>
        <end position="151"/>
    </location>
</feature>
<dbReference type="InterPro" id="IPR005025">
    <property type="entry name" value="FMN_Rdtase-like_dom"/>
</dbReference>
<dbReference type="PANTHER" id="PTHR30543">
    <property type="entry name" value="CHROMATE REDUCTASE"/>
    <property type="match status" value="1"/>
</dbReference>
<dbReference type="SUPFAM" id="SSF52218">
    <property type="entry name" value="Flavoproteins"/>
    <property type="match status" value="1"/>
</dbReference>
<dbReference type="RefSeq" id="WP_005460246.1">
    <property type="nucleotide sequence ID" value="NZ_CM001440.1"/>
</dbReference>
<dbReference type="HOGENOM" id="CLU_055322_2_2_11"/>
<dbReference type="EMBL" id="CM001440">
    <property type="protein sequence ID" value="EHR63736.1"/>
    <property type="molecule type" value="Genomic_DNA"/>
</dbReference>
<dbReference type="Proteomes" id="UP000002791">
    <property type="component" value="Chromosome"/>
</dbReference>
<dbReference type="InterPro" id="IPR050712">
    <property type="entry name" value="NAD(P)H-dep_reductase"/>
</dbReference>
<dbReference type="AlphaFoldDB" id="H5XNA3"/>
<evidence type="ECO:0000259" key="1">
    <source>
        <dbReference type="Pfam" id="PF03358"/>
    </source>
</evidence>
<proteinExistence type="predicted"/>
<dbReference type="eggNOG" id="COG0431">
    <property type="taxonomic scope" value="Bacteria"/>
</dbReference>
<keyword evidence="3" id="KW-1185">Reference proteome</keyword>
<accession>H5XNA3</accession>